<proteinExistence type="predicted"/>
<accession>A0A941E3J1</accession>
<protein>
    <submittedName>
        <fullName evidence="2">FkbM family methyltransferase</fullName>
    </submittedName>
</protein>
<dbReference type="RefSeq" id="WP_212675495.1">
    <property type="nucleotide sequence ID" value="NZ_JAGSPJ010000004.1"/>
</dbReference>
<gene>
    <name evidence="2" type="ORF">KDM90_10135</name>
</gene>
<keyword evidence="2" id="KW-0808">Transferase</keyword>
<dbReference type="GO" id="GO:0032259">
    <property type="term" value="P:methylation"/>
    <property type="evidence" value="ECO:0007669"/>
    <property type="project" value="UniProtKB-KW"/>
</dbReference>
<keyword evidence="3" id="KW-1185">Reference proteome</keyword>
<dbReference type="Gene3D" id="3.40.50.150">
    <property type="entry name" value="Vaccinia Virus protein VP39"/>
    <property type="match status" value="1"/>
</dbReference>
<evidence type="ECO:0000313" key="2">
    <source>
        <dbReference type="EMBL" id="MBR7800351.1"/>
    </source>
</evidence>
<organism evidence="2 3">
    <name type="scientific">Undibacterium fentianense</name>
    <dbReference type="NCBI Taxonomy" id="2828728"/>
    <lineage>
        <taxon>Bacteria</taxon>
        <taxon>Pseudomonadati</taxon>
        <taxon>Pseudomonadota</taxon>
        <taxon>Betaproteobacteria</taxon>
        <taxon>Burkholderiales</taxon>
        <taxon>Oxalobacteraceae</taxon>
        <taxon>Undibacterium</taxon>
    </lineage>
</organism>
<dbReference type="NCBIfam" id="TIGR01444">
    <property type="entry name" value="fkbM_fam"/>
    <property type="match status" value="1"/>
</dbReference>
<evidence type="ECO:0000259" key="1">
    <source>
        <dbReference type="Pfam" id="PF05050"/>
    </source>
</evidence>
<dbReference type="SUPFAM" id="SSF53335">
    <property type="entry name" value="S-adenosyl-L-methionine-dependent methyltransferases"/>
    <property type="match status" value="1"/>
</dbReference>
<dbReference type="InterPro" id="IPR029063">
    <property type="entry name" value="SAM-dependent_MTases_sf"/>
</dbReference>
<keyword evidence="2" id="KW-0489">Methyltransferase</keyword>
<name>A0A941E3J1_9BURK</name>
<dbReference type="PANTHER" id="PTHR34203">
    <property type="entry name" value="METHYLTRANSFERASE, FKBM FAMILY PROTEIN"/>
    <property type="match status" value="1"/>
</dbReference>
<dbReference type="Proteomes" id="UP000678545">
    <property type="component" value="Unassembled WGS sequence"/>
</dbReference>
<feature type="domain" description="Methyltransferase FkbM" evidence="1">
    <location>
        <begin position="60"/>
        <end position="205"/>
    </location>
</feature>
<dbReference type="Pfam" id="PF05050">
    <property type="entry name" value="Methyltransf_21"/>
    <property type="match status" value="1"/>
</dbReference>
<dbReference type="InterPro" id="IPR006342">
    <property type="entry name" value="FkbM_mtfrase"/>
</dbReference>
<reference evidence="2" key="1">
    <citation type="submission" date="2021-04" db="EMBL/GenBank/DDBJ databases">
        <title>novel species isolated from subtropical streams in China.</title>
        <authorList>
            <person name="Lu H."/>
        </authorList>
    </citation>
    <scope>NUCLEOTIDE SEQUENCE</scope>
    <source>
        <strain evidence="2">FT137W</strain>
    </source>
</reference>
<dbReference type="InterPro" id="IPR052514">
    <property type="entry name" value="SAM-dependent_MTase"/>
</dbReference>
<dbReference type="GO" id="GO:0008168">
    <property type="term" value="F:methyltransferase activity"/>
    <property type="evidence" value="ECO:0007669"/>
    <property type="project" value="UniProtKB-KW"/>
</dbReference>
<sequence length="269" mass="30680">MNGNQIQFKIGNSRFGKCRYGWMMYNGAYIGTCFEIYGEFSESEVEVFKMYLRPGACAIDVGAHIGDLTLPMARIVGAEGRIYAYESNPEIFNILCANLAINQIKNVKPVNAFVADSPEVETSSPVWGEHAFTGDVWETTFAPLDNLKLKRLDFIKIDTDGNELSVMSSGAKIIQEFQPVIYYENDIRDKSAEIIQFLLNFGYRIFFHPAPIFQENNFYQNRKNFWAPKNIVSLMMLAIPNGKPIPNGLREVKDKNDWWDDVATEKPKK</sequence>
<comment type="caution">
    <text evidence="2">The sequence shown here is derived from an EMBL/GenBank/DDBJ whole genome shotgun (WGS) entry which is preliminary data.</text>
</comment>
<evidence type="ECO:0000313" key="3">
    <source>
        <dbReference type="Proteomes" id="UP000678545"/>
    </source>
</evidence>
<dbReference type="PANTHER" id="PTHR34203:SF15">
    <property type="entry name" value="SLL1173 PROTEIN"/>
    <property type="match status" value="1"/>
</dbReference>
<dbReference type="EMBL" id="JAGSPJ010000004">
    <property type="protein sequence ID" value="MBR7800351.1"/>
    <property type="molecule type" value="Genomic_DNA"/>
</dbReference>
<dbReference type="AlphaFoldDB" id="A0A941E3J1"/>